<reference evidence="2 3" key="1">
    <citation type="submission" date="2019-09" db="EMBL/GenBank/DDBJ databases">
        <title>Taxonomy of Antarctic Massilia spp.: description of Massilia rubra sp. nov., Massilia aquatica sp. nov., Massilia mucilaginosa sp. nov., Massilia frigida sp. nov. isolated from streams, lakes and regoliths.</title>
        <authorList>
            <person name="Holochova P."/>
            <person name="Sedlacek I."/>
            <person name="Kralova S."/>
            <person name="Maslanova I."/>
            <person name="Busse H.-J."/>
            <person name="Stankova E."/>
            <person name="Vrbovska V."/>
            <person name="Kovarovic V."/>
            <person name="Bartak M."/>
            <person name="Svec P."/>
            <person name="Pantucek R."/>
        </authorList>
    </citation>
    <scope>NUCLEOTIDE SEQUENCE [LARGE SCALE GENOMIC DNA]</scope>
    <source>
        <strain evidence="2 3">CCM 8692</strain>
    </source>
</reference>
<keyword evidence="3" id="KW-1185">Reference proteome</keyword>
<comment type="caution">
    <text evidence="2">The sequence shown here is derived from an EMBL/GenBank/DDBJ whole genome shotgun (WGS) entry which is preliminary data.</text>
</comment>
<dbReference type="Proteomes" id="UP000785613">
    <property type="component" value="Unassembled WGS sequence"/>
</dbReference>
<accession>A0ABX0LNJ0</accession>
<evidence type="ECO:0000313" key="3">
    <source>
        <dbReference type="Proteomes" id="UP000785613"/>
    </source>
</evidence>
<gene>
    <name evidence="2" type="ORF">F0185_07685</name>
</gene>
<dbReference type="RefSeq" id="WP_167223153.1">
    <property type="nucleotide sequence ID" value="NZ_VUYU01000004.1"/>
</dbReference>
<evidence type="ECO:0000313" key="2">
    <source>
        <dbReference type="EMBL" id="NHZ33472.1"/>
    </source>
</evidence>
<name>A0ABX0LNJ0_9BURK</name>
<sequence>MSSNYSFTPQKIAELAHQIREAPPVQYDPWKGERPRTRLEMVAMLKDDIASMRDKGYSVTKIAGFLGDCGFPISAIGLYDAMRKLECSLARPYVPLAQRLLQSLASGDSDRQPAVPGSAVASDLKAQPRAMRLQRGAHAAMSTAPVEPGPQRIAIQPSAQRLLKKLKPSEACVFTEALGQLRPGQQIIRLDAHTADAGKSLAAIGLLRAVKDQGNNAYEVPFEMARIETGKRLER</sequence>
<proteinExistence type="predicted"/>
<feature type="region of interest" description="Disordered" evidence="1">
    <location>
        <begin position="106"/>
        <end position="127"/>
    </location>
</feature>
<organism evidence="2 3">
    <name type="scientific">Massilia rubra</name>
    <dbReference type="NCBI Taxonomy" id="2607910"/>
    <lineage>
        <taxon>Bacteria</taxon>
        <taxon>Pseudomonadati</taxon>
        <taxon>Pseudomonadota</taxon>
        <taxon>Betaproteobacteria</taxon>
        <taxon>Burkholderiales</taxon>
        <taxon>Oxalobacteraceae</taxon>
        <taxon>Telluria group</taxon>
        <taxon>Massilia</taxon>
    </lineage>
</organism>
<evidence type="ECO:0000256" key="1">
    <source>
        <dbReference type="SAM" id="MobiDB-lite"/>
    </source>
</evidence>
<dbReference type="EMBL" id="VUYU01000004">
    <property type="protein sequence ID" value="NHZ33472.1"/>
    <property type="molecule type" value="Genomic_DNA"/>
</dbReference>
<protein>
    <submittedName>
        <fullName evidence="2">Uncharacterized protein</fullName>
    </submittedName>
</protein>